<sequence length="69" mass="8316">MEEQNEPSGDSLRLPYYFTQRVVYNFSDRKSTFSFSYEIITDKLTNYYTKVKISIIIKYISFFKYLIGD</sequence>
<keyword evidence="2" id="KW-1185">Reference proteome</keyword>
<dbReference type="EMBL" id="BMEY01000014">
    <property type="protein sequence ID" value="GGA82302.1"/>
    <property type="molecule type" value="Genomic_DNA"/>
</dbReference>
<gene>
    <name evidence="1" type="ORF">GCM10008025_26920</name>
</gene>
<protein>
    <submittedName>
        <fullName evidence="1">Uncharacterized protein</fullName>
    </submittedName>
</protein>
<proteinExistence type="predicted"/>
<reference evidence="1" key="1">
    <citation type="journal article" date="2014" name="Int. J. Syst. Evol. Microbiol.">
        <title>Complete genome sequence of Corynebacterium casei LMG S-19264T (=DSM 44701T), isolated from a smear-ripened cheese.</title>
        <authorList>
            <consortium name="US DOE Joint Genome Institute (JGI-PGF)"/>
            <person name="Walter F."/>
            <person name="Albersmeier A."/>
            <person name="Kalinowski J."/>
            <person name="Ruckert C."/>
        </authorList>
    </citation>
    <scope>NUCLEOTIDE SEQUENCE</scope>
    <source>
        <strain evidence="1">CGMCC 1.12408</strain>
    </source>
</reference>
<comment type="caution">
    <text evidence="1">The sequence shown here is derived from an EMBL/GenBank/DDBJ whole genome shotgun (WGS) entry which is preliminary data.</text>
</comment>
<name>A0A916WBA0_9BACI</name>
<evidence type="ECO:0000313" key="2">
    <source>
        <dbReference type="Proteomes" id="UP000613512"/>
    </source>
</evidence>
<accession>A0A916WBA0</accession>
<reference evidence="1" key="2">
    <citation type="submission" date="2020-09" db="EMBL/GenBank/DDBJ databases">
        <authorList>
            <person name="Sun Q."/>
            <person name="Zhou Y."/>
        </authorList>
    </citation>
    <scope>NUCLEOTIDE SEQUENCE</scope>
    <source>
        <strain evidence="1">CGMCC 1.12408</strain>
    </source>
</reference>
<dbReference type="Proteomes" id="UP000613512">
    <property type="component" value="Unassembled WGS sequence"/>
</dbReference>
<evidence type="ECO:0000313" key="1">
    <source>
        <dbReference type="EMBL" id="GGA82302.1"/>
    </source>
</evidence>
<organism evidence="1 2">
    <name type="scientific">Ornithinibacillus halotolerans</name>
    <dbReference type="NCBI Taxonomy" id="1274357"/>
    <lineage>
        <taxon>Bacteria</taxon>
        <taxon>Bacillati</taxon>
        <taxon>Bacillota</taxon>
        <taxon>Bacilli</taxon>
        <taxon>Bacillales</taxon>
        <taxon>Bacillaceae</taxon>
        <taxon>Ornithinibacillus</taxon>
    </lineage>
</organism>
<dbReference type="AlphaFoldDB" id="A0A916WBA0"/>